<accession>A0AAD0F278</accession>
<proteinExistence type="predicted"/>
<dbReference type="Proteomes" id="UP000228552">
    <property type="component" value="Chromosome"/>
</dbReference>
<gene>
    <name evidence="1" type="ORF">CTM74_11785</name>
</gene>
<evidence type="ECO:0000313" key="1">
    <source>
        <dbReference type="EMBL" id="ATV62454.1"/>
    </source>
</evidence>
<evidence type="ECO:0000313" key="2">
    <source>
        <dbReference type="Proteomes" id="UP000228552"/>
    </source>
</evidence>
<dbReference type="AlphaFoldDB" id="A0AAD0F278"/>
<organism evidence="1 2">
    <name type="scientific">Fusobacterium pseudoperiodonticum</name>
    <dbReference type="NCBI Taxonomy" id="2663009"/>
    <lineage>
        <taxon>Bacteria</taxon>
        <taxon>Fusobacteriati</taxon>
        <taxon>Fusobacteriota</taxon>
        <taxon>Fusobacteriia</taxon>
        <taxon>Fusobacteriales</taxon>
        <taxon>Fusobacteriaceae</taxon>
        <taxon>Fusobacterium</taxon>
    </lineage>
</organism>
<keyword evidence="2" id="KW-1185">Reference proteome</keyword>
<sequence length="72" mass="8199">MIKLIKNSEIDKTTRYKFYGIRCNCCNSTNNVNVLEIRAENSSGGTIIDICDKCLIELKEQIEKLGGENERD</sequence>
<name>A0AAD0F278_9FUSO</name>
<dbReference type="RefSeq" id="WP_099988257.1">
    <property type="nucleotide sequence ID" value="NZ_CP024700.1"/>
</dbReference>
<dbReference type="EMBL" id="CP024700">
    <property type="protein sequence ID" value="ATV62454.1"/>
    <property type="molecule type" value="Genomic_DNA"/>
</dbReference>
<reference evidence="1 2" key="1">
    <citation type="submission" date="2017-11" db="EMBL/GenBank/DDBJ databases">
        <title>Genome sequencing of Fusobacterium periodonticum KCOM 1263.</title>
        <authorList>
            <person name="Kook J.-K."/>
            <person name="Park S.-N."/>
            <person name="Lim Y.K."/>
        </authorList>
    </citation>
    <scope>NUCLEOTIDE SEQUENCE [LARGE SCALE GENOMIC DNA]</scope>
    <source>
        <strain evidence="1 2">KCOM 1263</strain>
    </source>
</reference>
<protein>
    <submittedName>
        <fullName evidence="1">Uncharacterized protein</fullName>
    </submittedName>
</protein>